<name>A0ABW2FKV0_9BACL</name>
<dbReference type="InterPro" id="IPR050490">
    <property type="entry name" value="Bact_solute-bd_prot1"/>
</dbReference>
<keyword evidence="1" id="KW-1133">Transmembrane helix</keyword>
<sequence>MMRQKWKKRSLNVGIVIVIVAAAVYLYPSKRFDSEAMAGVPYYPDLDQSSILESDDISSKLEPSYNKYFEERTKEGVVDTQGVELRIPAGNYAAISSEGAKVTESLGGREGQSVILEGEDSWIEFEVDVPADGFYQMGMAYYPVEGKRSALLRNVQIDGEFPFFQAKRMVFQRMWEESGDTWKDNQGNEYNPNNVEVPGWQYRDFRDADAKVSEAFRFYLNKGKHAVRVNALREAGAIGELVVHSPVVLPSYEEVKRGYETQGYSGTSGQFVKIQAEQATLKSDPTLRRIENREPNTEPYNANGIVLNAFGDRSWKTGGQWAEWVVDVPESGLYEIGGRYGSWWQNGVPVERIVSIDGEIPFRELNAYPFPYKEKWQVGSLRDKDGQPYLFYLEQGKHTIRMEVQIGSLGSVFDKVQDVSRKMSLLSREIILYTGTNPDPNLDWELEGRIGNLVPRLQMMAHTIDEAMREMIELGVSETSSNVSQLGMARDQLLSMADKPDTIPARLDAMGETQSSLGTWINSLSEQSLTLDWLAVKSPDRPWPQAEAGFFKKSWHSLSDFALSFRNDYSGIGNIYSEGKTLDVWVARGRDWAQIIKQLADEDFTAQTGIKVNVNVIPAGAMNLLMLAETSGKAPDVALGVDGQVPIDFAIRGAVVNLNRFDDYGEVAERFRPGALIPYRFNGGDYALPENQNFNMLFYRKDILGELGIEEVPQTWEEVMDIIPVLQQHGMDFYYPKLGDAIGEFTPFLFQHEGDFYKEDGAKSDLDAPEGIEAFKMWTGLFTNYKISKSANFYNRFRSGEMPIGVADYSTYLMLSTAAPELTGWWGMVPMPGIRQSDGTINRSTGGMSQTGMIFNSSDMQEESWKFLKWWTSADVQEQFGTELEAILGVEARWNTANVEALKRLPWPTEDLNGILEQWEWFREREVVLGGYYTNRYVENIWNEIVLNGKNRREAVEDGVKEINRELRKKREEFGLDR</sequence>
<dbReference type="Pfam" id="PF01547">
    <property type="entry name" value="SBP_bac_1"/>
    <property type="match status" value="1"/>
</dbReference>
<dbReference type="PANTHER" id="PTHR43649">
    <property type="entry name" value="ARABINOSE-BINDING PROTEIN-RELATED"/>
    <property type="match status" value="1"/>
</dbReference>
<organism evidence="2 3">
    <name type="scientific">Cohnella cellulosilytica</name>
    <dbReference type="NCBI Taxonomy" id="986710"/>
    <lineage>
        <taxon>Bacteria</taxon>
        <taxon>Bacillati</taxon>
        <taxon>Bacillota</taxon>
        <taxon>Bacilli</taxon>
        <taxon>Bacillales</taxon>
        <taxon>Paenibacillaceae</taxon>
        <taxon>Cohnella</taxon>
    </lineage>
</organism>
<proteinExistence type="predicted"/>
<evidence type="ECO:0000313" key="3">
    <source>
        <dbReference type="Proteomes" id="UP001596378"/>
    </source>
</evidence>
<keyword evidence="3" id="KW-1185">Reference proteome</keyword>
<keyword evidence="1" id="KW-0812">Transmembrane</keyword>
<dbReference type="InterPro" id="IPR006059">
    <property type="entry name" value="SBP"/>
</dbReference>
<dbReference type="EMBL" id="JBHTAI010000044">
    <property type="protein sequence ID" value="MFC7153786.1"/>
    <property type="molecule type" value="Genomic_DNA"/>
</dbReference>
<dbReference type="Gene3D" id="2.60.120.260">
    <property type="entry name" value="Galactose-binding domain-like"/>
    <property type="match status" value="2"/>
</dbReference>
<gene>
    <name evidence="2" type="ORF">ACFQMJ_35120</name>
</gene>
<evidence type="ECO:0000313" key="2">
    <source>
        <dbReference type="EMBL" id="MFC7153786.1"/>
    </source>
</evidence>
<dbReference type="RefSeq" id="WP_378052113.1">
    <property type="nucleotide sequence ID" value="NZ_JBHMDN010000046.1"/>
</dbReference>
<reference evidence="3" key="1">
    <citation type="journal article" date="2019" name="Int. J. Syst. Evol. Microbiol.">
        <title>The Global Catalogue of Microorganisms (GCM) 10K type strain sequencing project: providing services to taxonomists for standard genome sequencing and annotation.</title>
        <authorList>
            <consortium name="The Broad Institute Genomics Platform"/>
            <consortium name="The Broad Institute Genome Sequencing Center for Infectious Disease"/>
            <person name="Wu L."/>
            <person name="Ma J."/>
        </authorList>
    </citation>
    <scope>NUCLEOTIDE SEQUENCE [LARGE SCALE GENOMIC DNA]</scope>
    <source>
        <strain evidence="3">KCTC 12907</strain>
    </source>
</reference>
<comment type="caution">
    <text evidence="2">The sequence shown here is derived from an EMBL/GenBank/DDBJ whole genome shotgun (WGS) entry which is preliminary data.</text>
</comment>
<keyword evidence="1" id="KW-0472">Membrane</keyword>
<accession>A0ABW2FKV0</accession>
<dbReference type="SUPFAM" id="SSF53850">
    <property type="entry name" value="Periplasmic binding protein-like II"/>
    <property type="match status" value="1"/>
</dbReference>
<dbReference type="Proteomes" id="UP001596378">
    <property type="component" value="Unassembled WGS sequence"/>
</dbReference>
<dbReference type="PANTHER" id="PTHR43649:SF27">
    <property type="entry name" value="EXTRACELLULAR SOLUTE-BINDING PROTEIN FAMILY 1"/>
    <property type="match status" value="1"/>
</dbReference>
<feature type="transmembrane region" description="Helical" evidence="1">
    <location>
        <begin position="12"/>
        <end position="28"/>
    </location>
</feature>
<evidence type="ECO:0000256" key="1">
    <source>
        <dbReference type="SAM" id="Phobius"/>
    </source>
</evidence>
<dbReference type="Gene3D" id="3.40.190.10">
    <property type="entry name" value="Periplasmic binding protein-like II"/>
    <property type="match status" value="1"/>
</dbReference>
<protein>
    <submittedName>
        <fullName evidence="2">Extracellular solute-binding protein</fullName>
    </submittedName>
</protein>